<feature type="domain" description="IclR-ED" evidence="6">
    <location>
        <begin position="85"/>
        <end position="267"/>
    </location>
</feature>
<dbReference type="GO" id="GO:0003700">
    <property type="term" value="F:DNA-binding transcription factor activity"/>
    <property type="evidence" value="ECO:0007669"/>
    <property type="project" value="TreeGrafter"/>
</dbReference>
<dbReference type="InterPro" id="IPR005471">
    <property type="entry name" value="Tscrpt_reg_IclR_N"/>
</dbReference>
<evidence type="ECO:0000259" key="5">
    <source>
        <dbReference type="PROSITE" id="PS51077"/>
    </source>
</evidence>
<dbReference type="SUPFAM" id="SSF55781">
    <property type="entry name" value="GAF domain-like"/>
    <property type="match status" value="1"/>
</dbReference>
<sequence>MDTKLSGAAGAPAPEKRSRGVRVSGIDRALQILDFLQAEMKPAGAYAVAKAVGAPLSTVYVIIDDLVEKRLLQRRNDGTVWLGPRLYHYGLAYAQSLDFLDVATHEMQDLCREVEETIQICGRDGDHMVVMAMADGPGHFRVTSKVGSRVPLNWTASGRLLLGHLPDDERLEVFRHASKVSPTGRANTDPEALSEASASALRERLSIQINESDFSVACIASPICEPSGECIATISIVLPEHRVVQDRDRYTNAVRKAAERIETTLGWR</sequence>
<proteinExistence type="predicted"/>
<reference evidence="7 8" key="1">
    <citation type="submission" date="2018-07" db="EMBL/GenBank/DDBJ databases">
        <title>Genomic Encyclopedia of Type Strains, Phase IV (KMG-IV): sequencing the most valuable type-strain genomes for metagenomic binning, comparative biology and taxonomic classification.</title>
        <authorList>
            <person name="Goeker M."/>
        </authorList>
    </citation>
    <scope>NUCLEOTIDE SEQUENCE [LARGE SCALE GENOMIC DNA]</scope>
    <source>
        <strain evidence="7 8">DSM 14364</strain>
    </source>
</reference>
<dbReference type="EMBL" id="QQBB01000009">
    <property type="protein sequence ID" value="RDI56351.1"/>
    <property type="molecule type" value="Genomic_DNA"/>
</dbReference>
<organism evidence="7 8">
    <name type="scientific">Microvirga subterranea</name>
    <dbReference type="NCBI Taxonomy" id="186651"/>
    <lineage>
        <taxon>Bacteria</taxon>
        <taxon>Pseudomonadati</taxon>
        <taxon>Pseudomonadota</taxon>
        <taxon>Alphaproteobacteria</taxon>
        <taxon>Hyphomicrobiales</taxon>
        <taxon>Methylobacteriaceae</taxon>
        <taxon>Microvirga</taxon>
    </lineage>
</organism>
<dbReference type="PROSITE" id="PS51077">
    <property type="entry name" value="HTH_ICLR"/>
    <property type="match status" value="1"/>
</dbReference>
<evidence type="ECO:0000313" key="7">
    <source>
        <dbReference type="EMBL" id="RDI56351.1"/>
    </source>
</evidence>
<protein>
    <submittedName>
        <fullName evidence="7">IclR family transcriptional regulator</fullName>
    </submittedName>
</protein>
<dbReference type="PROSITE" id="PS51078">
    <property type="entry name" value="ICLR_ED"/>
    <property type="match status" value="1"/>
</dbReference>
<dbReference type="InterPro" id="IPR014757">
    <property type="entry name" value="Tscrpt_reg_IclR_C"/>
</dbReference>
<dbReference type="GO" id="GO:0003677">
    <property type="term" value="F:DNA binding"/>
    <property type="evidence" value="ECO:0007669"/>
    <property type="project" value="UniProtKB-KW"/>
</dbReference>
<dbReference type="RefSeq" id="WP_114771884.1">
    <property type="nucleotide sequence ID" value="NZ_QQBB01000009.1"/>
</dbReference>
<dbReference type="SUPFAM" id="SSF46785">
    <property type="entry name" value="Winged helix' DNA-binding domain"/>
    <property type="match status" value="1"/>
</dbReference>
<dbReference type="Proteomes" id="UP000254925">
    <property type="component" value="Unassembled WGS sequence"/>
</dbReference>
<evidence type="ECO:0000256" key="2">
    <source>
        <dbReference type="ARBA" id="ARBA00023125"/>
    </source>
</evidence>
<keyword evidence="1" id="KW-0805">Transcription regulation</keyword>
<dbReference type="Pfam" id="PF01614">
    <property type="entry name" value="IclR_C"/>
    <property type="match status" value="1"/>
</dbReference>
<dbReference type="InterPro" id="IPR036388">
    <property type="entry name" value="WH-like_DNA-bd_sf"/>
</dbReference>
<dbReference type="SMART" id="SM00346">
    <property type="entry name" value="HTH_ICLR"/>
    <property type="match status" value="1"/>
</dbReference>
<dbReference type="AlphaFoldDB" id="A0A370HGG8"/>
<dbReference type="GO" id="GO:0045892">
    <property type="term" value="P:negative regulation of DNA-templated transcription"/>
    <property type="evidence" value="ECO:0007669"/>
    <property type="project" value="TreeGrafter"/>
</dbReference>
<keyword evidence="3" id="KW-0804">Transcription</keyword>
<feature type="region of interest" description="Disordered" evidence="4">
    <location>
        <begin position="1"/>
        <end position="20"/>
    </location>
</feature>
<dbReference type="Pfam" id="PF09339">
    <property type="entry name" value="HTH_IclR"/>
    <property type="match status" value="1"/>
</dbReference>
<dbReference type="PANTHER" id="PTHR30136:SF35">
    <property type="entry name" value="HTH-TYPE TRANSCRIPTIONAL REGULATOR RV1719"/>
    <property type="match status" value="1"/>
</dbReference>
<dbReference type="Gene3D" id="1.10.10.10">
    <property type="entry name" value="Winged helix-like DNA-binding domain superfamily/Winged helix DNA-binding domain"/>
    <property type="match status" value="1"/>
</dbReference>
<dbReference type="Gene3D" id="3.30.450.40">
    <property type="match status" value="1"/>
</dbReference>
<evidence type="ECO:0000313" key="8">
    <source>
        <dbReference type="Proteomes" id="UP000254925"/>
    </source>
</evidence>
<keyword evidence="8" id="KW-1185">Reference proteome</keyword>
<feature type="domain" description="HTH iclR-type" evidence="5">
    <location>
        <begin position="23"/>
        <end position="84"/>
    </location>
</feature>
<name>A0A370HGG8_9HYPH</name>
<comment type="caution">
    <text evidence="7">The sequence shown here is derived from an EMBL/GenBank/DDBJ whole genome shotgun (WGS) entry which is preliminary data.</text>
</comment>
<dbReference type="PANTHER" id="PTHR30136">
    <property type="entry name" value="HELIX-TURN-HELIX TRANSCRIPTIONAL REGULATOR, ICLR FAMILY"/>
    <property type="match status" value="1"/>
</dbReference>
<evidence type="ECO:0000259" key="6">
    <source>
        <dbReference type="PROSITE" id="PS51078"/>
    </source>
</evidence>
<dbReference type="OrthoDB" id="9790046at2"/>
<dbReference type="InterPro" id="IPR036390">
    <property type="entry name" value="WH_DNA-bd_sf"/>
</dbReference>
<dbReference type="InterPro" id="IPR050707">
    <property type="entry name" value="HTH_MetabolicPath_Reg"/>
</dbReference>
<evidence type="ECO:0000256" key="3">
    <source>
        <dbReference type="ARBA" id="ARBA00023163"/>
    </source>
</evidence>
<dbReference type="InterPro" id="IPR029016">
    <property type="entry name" value="GAF-like_dom_sf"/>
</dbReference>
<evidence type="ECO:0000256" key="4">
    <source>
        <dbReference type="SAM" id="MobiDB-lite"/>
    </source>
</evidence>
<accession>A0A370HGG8</accession>
<evidence type="ECO:0000256" key="1">
    <source>
        <dbReference type="ARBA" id="ARBA00023015"/>
    </source>
</evidence>
<keyword evidence="2" id="KW-0238">DNA-binding</keyword>
<gene>
    <name evidence="7" type="ORF">DES45_10935</name>
</gene>